<evidence type="ECO:0000256" key="3">
    <source>
        <dbReference type="ARBA" id="ARBA00023172"/>
    </source>
</evidence>
<comment type="similarity">
    <text evidence="1">Belongs to the 'phage' integrase family.</text>
</comment>
<dbReference type="InterPro" id="IPR013762">
    <property type="entry name" value="Integrase-like_cat_sf"/>
</dbReference>
<protein>
    <submittedName>
        <fullName evidence="4">Site-specific integrase</fullName>
    </submittedName>
</protein>
<dbReference type="InterPro" id="IPR025269">
    <property type="entry name" value="SAM-like_dom"/>
</dbReference>
<dbReference type="GO" id="GO:0006310">
    <property type="term" value="P:DNA recombination"/>
    <property type="evidence" value="ECO:0007669"/>
    <property type="project" value="UniProtKB-KW"/>
</dbReference>
<organism evidence="4 5">
    <name type="scientific">Bacteroides stercoris</name>
    <dbReference type="NCBI Taxonomy" id="46506"/>
    <lineage>
        <taxon>Bacteria</taxon>
        <taxon>Pseudomonadati</taxon>
        <taxon>Bacteroidota</taxon>
        <taxon>Bacteroidia</taxon>
        <taxon>Bacteroidales</taxon>
        <taxon>Bacteroidaceae</taxon>
        <taxon>Bacteroides</taxon>
    </lineage>
</organism>
<evidence type="ECO:0000313" key="4">
    <source>
        <dbReference type="EMBL" id="KAB5324906.1"/>
    </source>
</evidence>
<dbReference type="SUPFAM" id="SSF56349">
    <property type="entry name" value="DNA breaking-rejoining enzymes"/>
    <property type="match status" value="1"/>
</dbReference>
<accession>A0A412SXV6</accession>
<dbReference type="RefSeq" id="WP_117956186.1">
    <property type="nucleotide sequence ID" value="NZ_JADNNX010000055.1"/>
</dbReference>
<dbReference type="Proteomes" id="UP000431177">
    <property type="component" value="Unassembled WGS sequence"/>
</dbReference>
<dbReference type="InterPro" id="IPR050090">
    <property type="entry name" value="Tyrosine_recombinase_XerCD"/>
</dbReference>
<dbReference type="InterPro" id="IPR011010">
    <property type="entry name" value="DNA_brk_join_enz"/>
</dbReference>
<proteinExistence type="inferred from homology"/>
<dbReference type="Gene3D" id="1.10.443.10">
    <property type="entry name" value="Intergrase catalytic core"/>
    <property type="match status" value="1"/>
</dbReference>
<gene>
    <name evidence="4" type="ORF">F9950_15550</name>
</gene>
<dbReference type="InterPro" id="IPR002104">
    <property type="entry name" value="Integrase_catalytic"/>
</dbReference>
<dbReference type="Pfam" id="PF13102">
    <property type="entry name" value="Phage_int_SAM_5"/>
    <property type="match status" value="1"/>
</dbReference>
<keyword evidence="2" id="KW-0238">DNA-binding</keyword>
<dbReference type="EMBL" id="WCLA01000042">
    <property type="protein sequence ID" value="KAB5324906.1"/>
    <property type="molecule type" value="Genomic_DNA"/>
</dbReference>
<evidence type="ECO:0000256" key="1">
    <source>
        <dbReference type="ARBA" id="ARBA00008857"/>
    </source>
</evidence>
<reference evidence="4 5" key="1">
    <citation type="journal article" date="2019" name="Nat. Med.">
        <title>A library of human gut bacterial isolates paired with longitudinal multiomics data enables mechanistic microbiome research.</title>
        <authorList>
            <person name="Poyet M."/>
            <person name="Groussin M."/>
            <person name="Gibbons S.M."/>
            <person name="Avila-Pacheco J."/>
            <person name="Jiang X."/>
            <person name="Kearney S.M."/>
            <person name="Perrotta A.R."/>
            <person name="Berdy B."/>
            <person name="Zhao S."/>
            <person name="Lieberman T.D."/>
            <person name="Swanson P.K."/>
            <person name="Smith M."/>
            <person name="Roesemann S."/>
            <person name="Alexander J.E."/>
            <person name="Rich S.A."/>
            <person name="Livny J."/>
            <person name="Vlamakis H."/>
            <person name="Clish C."/>
            <person name="Bullock K."/>
            <person name="Deik A."/>
            <person name="Scott J."/>
            <person name="Pierce K.A."/>
            <person name="Xavier R.J."/>
            <person name="Alm E.J."/>
        </authorList>
    </citation>
    <scope>NUCLEOTIDE SEQUENCE [LARGE SCALE GENOMIC DNA]</scope>
    <source>
        <strain evidence="4 5">BIOML-A2</strain>
    </source>
</reference>
<dbReference type="Gene3D" id="1.10.150.130">
    <property type="match status" value="1"/>
</dbReference>
<dbReference type="GO" id="GO:0003677">
    <property type="term" value="F:DNA binding"/>
    <property type="evidence" value="ECO:0007669"/>
    <property type="project" value="UniProtKB-KW"/>
</dbReference>
<name>A0A412SXV6_BACSE</name>
<keyword evidence="3" id="KW-0233">DNA recombination</keyword>
<sequence>MKRKKMAEDEGTAELSCYMMKVIDDLMAGKKYPAVHTYISTLRSFIRFSGGRDVKLPMQEVFTPGRLKEYESWLMVQRKLSLNTVSTYMRTLQAVYNRWMPLGSGDYNPKLFDDVYTKVESHIKRALTEQQMKRLMYAEAVPISEEQKRILAYFVLMFLFRGMPFIDLAYLRKKDMKGDTIVYRRHKTGKQMTVHIPREAIPLINEFRDKTSQSPYLFPILDAGVCSAWELHRHYQDALHRFNKSLGKLMCLLLPGFKVSSYTARHTWATLAFYMGIPVGIICQSLGHSSVRVTETYLKPFENERIDKANRKLISSVRKCKWENTQSYNKL</sequence>
<evidence type="ECO:0000313" key="5">
    <source>
        <dbReference type="Proteomes" id="UP000431177"/>
    </source>
</evidence>
<dbReference type="InterPro" id="IPR010998">
    <property type="entry name" value="Integrase_recombinase_N"/>
</dbReference>
<comment type="caution">
    <text evidence="4">The sequence shown here is derived from an EMBL/GenBank/DDBJ whole genome shotgun (WGS) entry which is preliminary data.</text>
</comment>
<dbReference type="GO" id="GO:0015074">
    <property type="term" value="P:DNA integration"/>
    <property type="evidence" value="ECO:0007669"/>
    <property type="project" value="InterPro"/>
</dbReference>
<dbReference type="AlphaFoldDB" id="A0A412SXV6"/>
<dbReference type="PROSITE" id="PS51898">
    <property type="entry name" value="TYR_RECOMBINASE"/>
    <property type="match status" value="1"/>
</dbReference>
<evidence type="ECO:0000256" key="2">
    <source>
        <dbReference type="ARBA" id="ARBA00023125"/>
    </source>
</evidence>
<dbReference type="PANTHER" id="PTHR30349:SF64">
    <property type="entry name" value="PROPHAGE INTEGRASE INTD-RELATED"/>
    <property type="match status" value="1"/>
</dbReference>
<dbReference type="Pfam" id="PF00589">
    <property type="entry name" value="Phage_integrase"/>
    <property type="match status" value="1"/>
</dbReference>
<dbReference type="PANTHER" id="PTHR30349">
    <property type="entry name" value="PHAGE INTEGRASE-RELATED"/>
    <property type="match status" value="1"/>
</dbReference>